<feature type="transmembrane region" description="Helical" evidence="1">
    <location>
        <begin position="145"/>
        <end position="166"/>
    </location>
</feature>
<accession>A0A1F5DLP4</accession>
<keyword evidence="1" id="KW-0812">Transmembrane</keyword>
<sequence>MITDFSAWRNRQYQTQTGVKMILDDDEVLSGPLPENLSKNYNYAFRRDDWFLGRKLRFGETAHVRLTRLVQPGTGKWVGKVHERFESLVQVRNLKSPRIIHRRRITISQFIDRLNWYSDLRAEELNQFSTFELIFYPKLKFVKNYFWYLGFLDGVPGLAMAFLMSLHSLMVRIKVYEKT</sequence>
<gene>
    <name evidence="2" type="ORF">A3E73_01370</name>
</gene>
<dbReference type="Proteomes" id="UP000176791">
    <property type="component" value="Unassembled WGS sequence"/>
</dbReference>
<dbReference type="EMBL" id="MEZN01000030">
    <property type="protein sequence ID" value="OGD55936.1"/>
    <property type="molecule type" value="Genomic_DNA"/>
</dbReference>
<name>A0A1F5DLP4_9BACT</name>
<evidence type="ECO:0000256" key="1">
    <source>
        <dbReference type="SAM" id="Phobius"/>
    </source>
</evidence>
<dbReference type="AlphaFoldDB" id="A0A1F5DLP4"/>
<comment type="caution">
    <text evidence="2">The sequence shown here is derived from an EMBL/GenBank/DDBJ whole genome shotgun (WGS) entry which is preliminary data.</text>
</comment>
<dbReference type="STRING" id="1797460.A3E73_01370"/>
<keyword evidence="1" id="KW-0472">Membrane</keyword>
<protein>
    <recommendedName>
        <fullName evidence="4">Glycosyltransferase 2-like domain-containing protein</fullName>
    </recommendedName>
</protein>
<evidence type="ECO:0000313" key="2">
    <source>
        <dbReference type="EMBL" id="OGD55936.1"/>
    </source>
</evidence>
<keyword evidence="1" id="KW-1133">Transmembrane helix</keyword>
<reference evidence="2 3" key="1">
    <citation type="journal article" date="2016" name="Nat. Commun.">
        <title>Thousands of microbial genomes shed light on interconnected biogeochemical processes in an aquifer system.</title>
        <authorList>
            <person name="Anantharaman K."/>
            <person name="Brown C.T."/>
            <person name="Hug L.A."/>
            <person name="Sharon I."/>
            <person name="Castelle C.J."/>
            <person name="Probst A.J."/>
            <person name="Thomas B.C."/>
            <person name="Singh A."/>
            <person name="Wilkins M.J."/>
            <person name="Karaoz U."/>
            <person name="Brodie E.L."/>
            <person name="Williams K.H."/>
            <person name="Hubbard S.S."/>
            <person name="Banfield J.F."/>
        </authorList>
    </citation>
    <scope>NUCLEOTIDE SEQUENCE [LARGE SCALE GENOMIC DNA]</scope>
</reference>
<organism evidence="2 3">
    <name type="scientific">Candidatus Beckwithbacteria bacterium RIFCSPHIGHO2_12_FULL_47_17</name>
    <dbReference type="NCBI Taxonomy" id="1797460"/>
    <lineage>
        <taxon>Bacteria</taxon>
        <taxon>Candidatus Beckwithiibacteriota</taxon>
    </lineage>
</organism>
<evidence type="ECO:0008006" key="4">
    <source>
        <dbReference type="Google" id="ProtNLM"/>
    </source>
</evidence>
<evidence type="ECO:0000313" key="3">
    <source>
        <dbReference type="Proteomes" id="UP000176791"/>
    </source>
</evidence>
<proteinExistence type="predicted"/>